<dbReference type="SMART" id="SM00858">
    <property type="entry name" value="SAF"/>
    <property type="match status" value="1"/>
</dbReference>
<reference evidence="3 6" key="2">
    <citation type="submission" date="2021-06" db="EMBL/GenBank/DDBJ databases">
        <title>Whole genome sequence of Paenibacillus sophorae DSM23020 for comparative genomics.</title>
        <authorList>
            <person name="Kim M.-J."/>
            <person name="Lee G."/>
            <person name="Shin J.-H."/>
        </authorList>
    </citation>
    <scope>NUCLEOTIDE SEQUENCE [LARGE SCALE GENOMIC DNA]</scope>
    <source>
        <strain evidence="3 6">DSM 23020</strain>
    </source>
</reference>
<accession>A0A1H8UDI8</accession>
<evidence type="ECO:0000259" key="2">
    <source>
        <dbReference type="SMART" id="SM00858"/>
    </source>
</evidence>
<dbReference type="CDD" id="cd11614">
    <property type="entry name" value="SAF_CpaB_FlgA_like"/>
    <property type="match status" value="1"/>
</dbReference>
<feature type="compositionally biased region" description="Polar residues" evidence="1">
    <location>
        <begin position="171"/>
        <end position="180"/>
    </location>
</feature>
<dbReference type="Pfam" id="PF16976">
    <property type="entry name" value="RcpC"/>
    <property type="match status" value="1"/>
</dbReference>
<evidence type="ECO:0000313" key="6">
    <source>
        <dbReference type="Proteomes" id="UP000683429"/>
    </source>
</evidence>
<gene>
    <name evidence="3" type="primary">cpaB</name>
    <name evidence="3" type="ORF">KP014_14195</name>
    <name evidence="4" type="ORF">SAMN04487895_11747</name>
</gene>
<dbReference type="STRING" id="1333845.SAMN04487895_11747"/>
<evidence type="ECO:0000313" key="4">
    <source>
        <dbReference type="EMBL" id="SEP01265.1"/>
    </source>
</evidence>
<dbReference type="OrthoDB" id="1953381at2"/>
<dbReference type="InterPro" id="IPR013974">
    <property type="entry name" value="SAF"/>
</dbReference>
<dbReference type="RefSeq" id="WP_036591037.1">
    <property type="nucleotide sequence ID" value="NZ_CP076607.1"/>
</dbReference>
<dbReference type="Proteomes" id="UP000198809">
    <property type="component" value="Unassembled WGS sequence"/>
</dbReference>
<protein>
    <submittedName>
        <fullName evidence="3 4">Pilus assembly protein CpaB</fullName>
    </submittedName>
</protein>
<name>A0A1H8UDI8_9BACL</name>
<organism evidence="4 5">
    <name type="scientific">Paenibacillus sophorae</name>
    <dbReference type="NCBI Taxonomy" id="1333845"/>
    <lineage>
        <taxon>Bacteria</taxon>
        <taxon>Bacillati</taxon>
        <taxon>Bacillota</taxon>
        <taxon>Bacilli</taxon>
        <taxon>Bacillales</taxon>
        <taxon>Paenibacillaceae</taxon>
        <taxon>Paenibacillus</taxon>
    </lineage>
</organism>
<dbReference type="AlphaFoldDB" id="A0A1H8UDI8"/>
<dbReference type="NCBIfam" id="TIGR03177">
    <property type="entry name" value="pilus_cpaB"/>
    <property type="match status" value="1"/>
</dbReference>
<evidence type="ECO:0000313" key="5">
    <source>
        <dbReference type="Proteomes" id="UP000198809"/>
    </source>
</evidence>
<dbReference type="EMBL" id="CP076607">
    <property type="protein sequence ID" value="QWU13171.1"/>
    <property type="molecule type" value="Genomic_DNA"/>
</dbReference>
<keyword evidence="6" id="KW-1185">Reference proteome</keyword>
<evidence type="ECO:0000313" key="3">
    <source>
        <dbReference type="EMBL" id="QWU13171.1"/>
    </source>
</evidence>
<reference evidence="4 5" key="1">
    <citation type="submission" date="2016-10" db="EMBL/GenBank/DDBJ databases">
        <authorList>
            <person name="de Groot N.N."/>
        </authorList>
    </citation>
    <scope>NUCLEOTIDE SEQUENCE [LARGE SCALE GENOMIC DNA]</scope>
    <source>
        <strain evidence="4 5">CGMCC 1.10238</strain>
    </source>
</reference>
<feature type="domain" description="SAF" evidence="2">
    <location>
        <begin position="38"/>
        <end position="100"/>
    </location>
</feature>
<dbReference type="InterPro" id="IPR017592">
    <property type="entry name" value="Pilus_assmbl_Flp-typ_CpaB"/>
</dbReference>
<dbReference type="Pfam" id="PF08666">
    <property type="entry name" value="SAF"/>
    <property type="match status" value="1"/>
</dbReference>
<dbReference type="Proteomes" id="UP000683429">
    <property type="component" value="Chromosome"/>
</dbReference>
<evidence type="ECO:0000256" key="1">
    <source>
        <dbReference type="SAM" id="MobiDB-lite"/>
    </source>
</evidence>
<feature type="region of interest" description="Disordered" evidence="1">
    <location>
        <begin position="171"/>
        <end position="192"/>
    </location>
</feature>
<proteinExistence type="predicted"/>
<dbReference type="InterPro" id="IPR031571">
    <property type="entry name" value="RcpC_dom"/>
</dbReference>
<sequence length="253" mass="27080">MKKLFRNRTVLGATCILLSLVLCLGIAPLLNRTASEQTEIVRIVKDVSKGALVTAEQVETVKVGAYQLPADILKSADAVIGQYAAVDLKKGDYLLPAKLSATPLDAYLNRLNGSKQAISVTIKSLAAGLSGKLQPSDIVTLIASDYGELRTTTMPPELQYVEVLAVTASSGQDAQSNSNAPADKEEDEKELPSTLTLLVLPEQAQLLADLENKGKLHAALVYRGDAVTAQQFIDKQDAYFTAKQAKTEEAAHD</sequence>
<dbReference type="EMBL" id="FODH01000017">
    <property type="protein sequence ID" value="SEP01265.1"/>
    <property type="molecule type" value="Genomic_DNA"/>
</dbReference>